<reference evidence="1 2" key="1">
    <citation type="submission" date="2018-03" db="EMBL/GenBank/DDBJ databases">
        <title>Genomic Encyclopedia of Archaeal and Bacterial Type Strains, Phase II (KMG-II): from individual species to whole genera.</title>
        <authorList>
            <person name="Goeker M."/>
        </authorList>
    </citation>
    <scope>NUCLEOTIDE SEQUENCE [LARGE SCALE GENOMIC DNA]</scope>
    <source>
        <strain evidence="1 2">DSM 19711</strain>
    </source>
</reference>
<dbReference type="SUPFAM" id="SSF54862">
    <property type="entry name" value="4Fe-4S ferredoxins"/>
    <property type="match status" value="1"/>
</dbReference>
<keyword evidence="2" id="KW-1185">Reference proteome</keyword>
<evidence type="ECO:0000313" key="2">
    <source>
        <dbReference type="Proteomes" id="UP000238083"/>
    </source>
</evidence>
<dbReference type="AlphaFoldDB" id="A0A2T0R332"/>
<dbReference type="RefSeq" id="WP_211298603.1">
    <property type="nucleotide sequence ID" value="NZ_PVZF01000006.1"/>
</dbReference>
<gene>
    <name evidence="1" type="ORF">CLV37_10635</name>
</gene>
<organism evidence="1 2">
    <name type="scientific">Kineococcus rhizosphaerae</name>
    <dbReference type="NCBI Taxonomy" id="559628"/>
    <lineage>
        <taxon>Bacteria</taxon>
        <taxon>Bacillati</taxon>
        <taxon>Actinomycetota</taxon>
        <taxon>Actinomycetes</taxon>
        <taxon>Kineosporiales</taxon>
        <taxon>Kineosporiaceae</taxon>
        <taxon>Kineococcus</taxon>
    </lineage>
</organism>
<proteinExistence type="predicted"/>
<dbReference type="EMBL" id="PVZF01000006">
    <property type="protein sequence ID" value="PRY14477.1"/>
    <property type="molecule type" value="Genomic_DNA"/>
</dbReference>
<dbReference type="Gene3D" id="3.30.70.20">
    <property type="match status" value="1"/>
</dbReference>
<name>A0A2T0R332_9ACTN</name>
<comment type="caution">
    <text evidence="1">The sequence shown here is derived from an EMBL/GenBank/DDBJ whole genome shotgun (WGS) entry which is preliminary data.</text>
</comment>
<accession>A0A2T0R332</accession>
<protein>
    <submittedName>
        <fullName evidence="1">Ferredoxin</fullName>
    </submittedName>
</protein>
<evidence type="ECO:0000313" key="1">
    <source>
        <dbReference type="EMBL" id="PRY14477.1"/>
    </source>
</evidence>
<sequence length="80" mass="8547">MNPAPGPAHELRIDFAACDGHGACADLLPELLATDDWGFPRVRGGGRRALVPDALLRAAREAERCCPVLALRVDRRTTAG</sequence>
<dbReference type="Pfam" id="PF13459">
    <property type="entry name" value="Fer4_15"/>
    <property type="match status" value="1"/>
</dbReference>
<dbReference type="Proteomes" id="UP000238083">
    <property type="component" value="Unassembled WGS sequence"/>
</dbReference>